<evidence type="ECO:0000256" key="1">
    <source>
        <dbReference type="ARBA" id="ARBA00004173"/>
    </source>
</evidence>
<gene>
    <name evidence="8" type="ORF">PV09_05147</name>
</gene>
<dbReference type="FunCoup" id="A0A0D2AAP4">
    <property type="interactions" value="333"/>
</dbReference>
<dbReference type="InterPro" id="IPR007741">
    <property type="entry name" value="Ribosomal_mL43/mS25/NADH_DH"/>
</dbReference>
<dbReference type="PANTHER" id="PTHR21396:SF2">
    <property type="entry name" value="LARGE RIBOSOMAL SUBUNIT PROTEIN ML43"/>
    <property type="match status" value="1"/>
</dbReference>
<dbReference type="OrthoDB" id="88at2759"/>
<dbReference type="HOGENOM" id="CLU_117700_1_1_1"/>
<dbReference type="SUPFAM" id="SSF52833">
    <property type="entry name" value="Thioredoxin-like"/>
    <property type="match status" value="1"/>
</dbReference>
<dbReference type="InterPro" id="IPR036249">
    <property type="entry name" value="Thioredoxin-like_sf"/>
</dbReference>
<name>A0A0D2AAP4_9PEZI</name>
<evidence type="ECO:0000256" key="4">
    <source>
        <dbReference type="ARBA" id="ARBA00023128"/>
    </source>
</evidence>
<proteinExistence type="inferred from homology"/>
<keyword evidence="4" id="KW-0496">Mitochondrion</keyword>
<dbReference type="GO" id="GO:0032543">
    <property type="term" value="P:mitochondrial translation"/>
    <property type="evidence" value="ECO:0007669"/>
    <property type="project" value="InterPro"/>
</dbReference>
<dbReference type="SMART" id="SM00916">
    <property type="entry name" value="L51_S25_CI-B8"/>
    <property type="match status" value="1"/>
</dbReference>
<evidence type="ECO:0000256" key="3">
    <source>
        <dbReference type="ARBA" id="ARBA00022980"/>
    </source>
</evidence>
<dbReference type="PANTHER" id="PTHR21396">
    <property type="entry name" value="39S RIBOSOMAL PROTEIN L43"/>
    <property type="match status" value="1"/>
</dbReference>
<comment type="subcellular location">
    <subcellularLocation>
        <location evidence="1">Mitochondrion</location>
    </subcellularLocation>
</comment>
<dbReference type="EMBL" id="KN847543">
    <property type="protein sequence ID" value="KIW03848.1"/>
    <property type="molecule type" value="Genomic_DNA"/>
</dbReference>
<evidence type="ECO:0000256" key="2">
    <source>
        <dbReference type="ARBA" id="ARBA00006073"/>
    </source>
</evidence>
<protein>
    <recommendedName>
        <fullName evidence="6">Large ribosomal subunit protein mL43</fullName>
    </recommendedName>
</protein>
<dbReference type="Proteomes" id="UP000053259">
    <property type="component" value="Unassembled WGS sequence"/>
</dbReference>
<keyword evidence="5" id="KW-0687">Ribonucleoprotein</keyword>
<evidence type="ECO:0000256" key="6">
    <source>
        <dbReference type="ARBA" id="ARBA00035188"/>
    </source>
</evidence>
<dbReference type="RefSeq" id="XP_016213717.1">
    <property type="nucleotide sequence ID" value="XM_016358616.1"/>
</dbReference>
<dbReference type="GO" id="GO:0003735">
    <property type="term" value="F:structural constituent of ribosome"/>
    <property type="evidence" value="ECO:0007669"/>
    <property type="project" value="InterPro"/>
</dbReference>
<dbReference type="STRING" id="253628.A0A0D2AAP4"/>
<dbReference type="AlphaFoldDB" id="A0A0D2AAP4"/>
<reference evidence="8 9" key="1">
    <citation type="submission" date="2015-01" db="EMBL/GenBank/DDBJ databases">
        <title>The Genome Sequence of Ochroconis gallopava CBS43764.</title>
        <authorList>
            <consortium name="The Broad Institute Genomics Platform"/>
            <person name="Cuomo C."/>
            <person name="de Hoog S."/>
            <person name="Gorbushina A."/>
            <person name="Stielow B."/>
            <person name="Teixiera M."/>
            <person name="Abouelleil A."/>
            <person name="Chapman S.B."/>
            <person name="Priest M."/>
            <person name="Young S.K."/>
            <person name="Wortman J."/>
            <person name="Nusbaum C."/>
            <person name="Birren B."/>
        </authorList>
    </citation>
    <scope>NUCLEOTIDE SEQUENCE [LARGE SCALE GENOMIC DNA]</scope>
    <source>
        <strain evidence="8 9">CBS 43764</strain>
    </source>
</reference>
<dbReference type="Pfam" id="PF05047">
    <property type="entry name" value="L51_S25_CI-B8"/>
    <property type="match status" value="1"/>
</dbReference>
<comment type="similarity">
    <text evidence="2">Belongs to the mitochondrion-specific ribosomal protein mL43 family.</text>
</comment>
<keyword evidence="9" id="KW-1185">Reference proteome</keyword>
<dbReference type="InterPro" id="IPR039927">
    <property type="entry name" value="Ribosomal_mL43"/>
</dbReference>
<evidence type="ECO:0000313" key="8">
    <source>
        <dbReference type="EMBL" id="KIW03848.1"/>
    </source>
</evidence>
<evidence type="ECO:0000256" key="5">
    <source>
        <dbReference type="ARBA" id="ARBA00023274"/>
    </source>
</evidence>
<accession>A0A0D2AAP4</accession>
<sequence length="156" mass="17031">MPLRALRTIAKSQNGVGAHIIQCKKLDFHYCDHGGSSKGMKAFLTHQLPAFARANASIEMAVSPRPNHHPVIRGHYTNGAVKAICVRSLEPDQVRLMAERLRDTCGEPWKRVVKPVKSVNESVRGVWSGVHGSGIVVGDDGSWTTKKKTKGSPTQV</sequence>
<dbReference type="GO" id="GO:0005762">
    <property type="term" value="C:mitochondrial large ribosomal subunit"/>
    <property type="evidence" value="ECO:0007669"/>
    <property type="project" value="TreeGrafter"/>
</dbReference>
<dbReference type="GeneID" id="27313120"/>
<dbReference type="InParanoid" id="A0A0D2AAP4"/>
<dbReference type="VEuPathDB" id="FungiDB:PV09_05147"/>
<feature type="domain" description="Ribosomal protein/NADH dehydrogenase" evidence="7">
    <location>
        <begin position="32"/>
        <end position="105"/>
    </location>
</feature>
<dbReference type="Gene3D" id="3.40.30.10">
    <property type="entry name" value="Glutaredoxin"/>
    <property type="match status" value="1"/>
</dbReference>
<keyword evidence="3" id="KW-0689">Ribosomal protein</keyword>
<organism evidence="8 9">
    <name type="scientific">Verruconis gallopava</name>
    <dbReference type="NCBI Taxonomy" id="253628"/>
    <lineage>
        <taxon>Eukaryota</taxon>
        <taxon>Fungi</taxon>
        <taxon>Dikarya</taxon>
        <taxon>Ascomycota</taxon>
        <taxon>Pezizomycotina</taxon>
        <taxon>Dothideomycetes</taxon>
        <taxon>Pleosporomycetidae</taxon>
        <taxon>Venturiales</taxon>
        <taxon>Sympoventuriaceae</taxon>
        <taxon>Verruconis</taxon>
    </lineage>
</organism>
<evidence type="ECO:0000313" key="9">
    <source>
        <dbReference type="Proteomes" id="UP000053259"/>
    </source>
</evidence>
<evidence type="ECO:0000259" key="7">
    <source>
        <dbReference type="SMART" id="SM00916"/>
    </source>
</evidence>